<dbReference type="PROSITE" id="PS50267">
    <property type="entry name" value="NA_NEUROTRAN_SYMP_3"/>
    <property type="match status" value="1"/>
</dbReference>
<dbReference type="GO" id="GO:0015293">
    <property type="term" value="F:symporter activity"/>
    <property type="evidence" value="ECO:0007669"/>
    <property type="project" value="UniProtKB-KW"/>
</dbReference>
<reference evidence="8" key="1">
    <citation type="submission" date="2020-08" db="EMBL/GenBank/DDBJ databases">
        <title>Genome public.</title>
        <authorList>
            <person name="Liu C."/>
            <person name="Sun Q."/>
        </authorList>
    </citation>
    <scope>NUCLEOTIDE SEQUENCE</scope>
    <source>
        <strain evidence="8">NSJ-51</strain>
    </source>
</reference>
<evidence type="ECO:0000256" key="4">
    <source>
        <dbReference type="ARBA" id="ARBA00022989"/>
    </source>
</evidence>
<accession>A0A8J6JG59</accession>
<feature type="transmembrane region" description="Helical" evidence="7">
    <location>
        <begin position="53"/>
        <end position="78"/>
    </location>
</feature>
<dbReference type="SUPFAM" id="SSF161070">
    <property type="entry name" value="SNF-like"/>
    <property type="match status" value="1"/>
</dbReference>
<feature type="transmembrane region" description="Helical" evidence="7">
    <location>
        <begin position="99"/>
        <end position="129"/>
    </location>
</feature>
<dbReference type="InterPro" id="IPR047218">
    <property type="entry name" value="YocR/YhdH-like"/>
</dbReference>
<dbReference type="PROSITE" id="PS00610">
    <property type="entry name" value="NA_NEUROTRAN_SYMP_1"/>
    <property type="match status" value="1"/>
</dbReference>
<dbReference type="InterPro" id="IPR037272">
    <property type="entry name" value="SNS_sf"/>
</dbReference>
<feature type="transmembrane region" description="Helical" evidence="7">
    <location>
        <begin position="189"/>
        <end position="217"/>
    </location>
</feature>
<dbReference type="PRINTS" id="PR00176">
    <property type="entry name" value="NANEUSMPORT"/>
</dbReference>
<dbReference type="Pfam" id="PF00209">
    <property type="entry name" value="SNF"/>
    <property type="match status" value="2"/>
</dbReference>
<dbReference type="PANTHER" id="PTHR42948:SF1">
    <property type="entry name" value="TRANSPORTER"/>
    <property type="match status" value="1"/>
</dbReference>
<dbReference type="NCBIfam" id="NF037979">
    <property type="entry name" value="Na_transp"/>
    <property type="match status" value="1"/>
</dbReference>
<dbReference type="PANTHER" id="PTHR42948">
    <property type="entry name" value="TRANSPORTER"/>
    <property type="match status" value="1"/>
</dbReference>
<dbReference type="CDD" id="cd10336">
    <property type="entry name" value="SLC6sbd_Tyt1-Like"/>
    <property type="match status" value="1"/>
</dbReference>
<proteinExistence type="inferred from homology"/>
<dbReference type="GO" id="GO:0016020">
    <property type="term" value="C:membrane"/>
    <property type="evidence" value="ECO:0007669"/>
    <property type="project" value="UniProtKB-SubCell"/>
</dbReference>
<dbReference type="Proteomes" id="UP000661435">
    <property type="component" value="Unassembled WGS sequence"/>
</dbReference>
<keyword evidence="3 6" id="KW-0812">Transmembrane</keyword>
<keyword evidence="9" id="KW-1185">Reference proteome</keyword>
<evidence type="ECO:0000256" key="5">
    <source>
        <dbReference type="ARBA" id="ARBA00023136"/>
    </source>
</evidence>
<sequence length="483" mass="52936">MQCVLQTIQGGVCLNERETFASRLGFVLISAGCAIGLGNVWRFPYIVGQYGGAAFVLIYLVFLVIMGLPIMAMEFAVGRASRRSIAGSFHVLEPKGSKWHWYSWFGMAGNYMLMMFYTTVAGWMILYFVKMARGDFVGLDTAGVAEQFGTLMGQPGVMLAFMGIVVLLGMGVCALGLQNGVEKITKVMMVCLLVILVVLVVRAVTLPGAAAGLEFYLKPDFRHLMYASDGSLRLGEAIFAAMGQAFFTLSLGIGAMAIFGSYIGKEQRLFGEAINVGILDTFVAFVVGLVIFPSAFAFGVTPDAGPNLIFITLPNVFNSMPGGRLWGALFFVFMSFAALSTVIAVFQNIITFPMDKYGWSRRKAVLVNLVAIFLLSLPCLLGFNLWSGFQPFGAGSSVLDLEDFILSNNLLPLGSLVYLLFCVSRKGWGWENFLAECDTGKGIRFPSRVHFYMTWVLPFIVLIIFVMGYWEKFKPAILALFGN</sequence>
<feature type="transmembrane region" description="Helical" evidence="7">
    <location>
        <begin position="325"/>
        <end position="346"/>
    </location>
</feature>
<evidence type="ECO:0000256" key="2">
    <source>
        <dbReference type="ARBA" id="ARBA00022448"/>
    </source>
</evidence>
<comment type="caution">
    <text evidence="8">The sequence shown here is derived from an EMBL/GenBank/DDBJ whole genome shotgun (WGS) entry which is preliminary data.</text>
</comment>
<evidence type="ECO:0000313" key="9">
    <source>
        <dbReference type="Proteomes" id="UP000661435"/>
    </source>
</evidence>
<feature type="transmembrane region" description="Helical" evidence="7">
    <location>
        <begin position="24"/>
        <end position="41"/>
    </location>
</feature>
<comment type="similarity">
    <text evidence="6">Belongs to the sodium:neurotransmitter symporter (SNF) (TC 2.A.22) family.</text>
</comment>
<dbReference type="AlphaFoldDB" id="A0A8J6JG59"/>
<feature type="transmembrane region" description="Helical" evidence="7">
    <location>
        <begin position="366"/>
        <end position="389"/>
    </location>
</feature>
<evidence type="ECO:0000256" key="3">
    <source>
        <dbReference type="ARBA" id="ARBA00022692"/>
    </source>
</evidence>
<keyword evidence="4 7" id="KW-1133">Transmembrane helix</keyword>
<keyword evidence="2 6" id="KW-0813">Transport</keyword>
<evidence type="ECO:0000313" key="8">
    <source>
        <dbReference type="EMBL" id="MBC5734185.1"/>
    </source>
</evidence>
<feature type="transmembrane region" description="Helical" evidence="7">
    <location>
        <begin position="157"/>
        <end position="177"/>
    </location>
</feature>
<dbReference type="EMBL" id="JACOPP010000014">
    <property type="protein sequence ID" value="MBC5734185.1"/>
    <property type="molecule type" value="Genomic_DNA"/>
</dbReference>
<feature type="transmembrane region" description="Helical" evidence="7">
    <location>
        <begin position="409"/>
        <end position="428"/>
    </location>
</feature>
<evidence type="ECO:0000256" key="6">
    <source>
        <dbReference type="RuleBase" id="RU003732"/>
    </source>
</evidence>
<dbReference type="InterPro" id="IPR000175">
    <property type="entry name" value="Na/ntran_symport"/>
</dbReference>
<evidence type="ECO:0000256" key="1">
    <source>
        <dbReference type="ARBA" id="ARBA00004141"/>
    </source>
</evidence>
<organism evidence="8 9">
    <name type="scientific">Lawsonibacter hominis</name>
    <dbReference type="NCBI Taxonomy" id="2763053"/>
    <lineage>
        <taxon>Bacteria</taxon>
        <taxon>Bacillati</taxon>
        <taxon>Bacillota</taxon>
        <taxon>Clostridia</taxon>
        <taxon>Eubacteriales</taxon>
        <taxon>Oscillospiraceae</taxon>
        <taxon>Lawsonibacter</taxon>
    </lineage>
</organism>
<feature type="transmembrane region" description="Helical" evidence="7">
    <location>
        <begin position="237"/>
        <end position="264"/>
    </location>
</feature>
<evidence type="ECO:0000256" key="7">
    <source>
        <dbReference type="SAM" id="Phobius"/>
    </source>
</evidence>
<name>A0A8J6JG59_9FIRM</name>
<comment type="subcellular location">
    <subcellularLocation>
        <location evidence="1">Membrane</location>
        <topology evidence="1">Multi-pass membrane protein</topology>
    </subcellularLocation>
</comment>
<feature type="transmembrane region" description="Helical" evidence="7">
    <location>
        <begin position="276"/>
        <end position="298"/>
    </location>
</feature>
<protein>
    <recommendedName>
        <fullName evidence="6">Transporter</fullName>
    </recommendedName>
</protein>
<gene>
    <name evidence="8" type="ORF">H8S57_10675</name>
</gene>
<keyword evidence="5 7" id="KW-0472">Membrane</keyword>
<feature type="transmembrane region" description="Helical" evidence="7">
    <location>
        <begin position="449"/>
        <end position="470"/>
    </location>
</feature>
<keyword evidence="6" id="KW-0769">Symport</keyword>